<name>A0AAD9FTE5_PAPLA</name>
<dbReference type="Proteomes" id="UP001182556">
    <property type="component" value="Unassembled WGS sequence"/>
</dbReference>
<feature type="compositionally biased region" description="Basic and acidic residues" evidence="1">
    <location>
        <begin position="207"/>
        <end position="217"/>
    </location>
</feature>
<feature type="compositionally biased region" description="Acidic residues" evidence="1">
    <location>
        <begin position="111"/>
        <end position="120"/>
    </location>
</feature>
<proteinExistence type="predicted"/>
<evidence type="ECO:0000313" key="3">
    <source>
        <dbReference type="Proteomes" id="UP001182556"/>
    </source>
</evidence>
<evidence type="ECO:0000256" key="1">
    <source>
        <dbReference type="SAM" id="MobiDB-lite"/>
    </source>
</evidence>
<feature type="compositionally biased region" description="Basic and acidic residues" evidence="1">
    <location>
        <begin position="86"/>
        <end position="101"/>
    </location>
</feature>
<dbReference type="EMBL" id="JAODAN010000003">
    <property type="protein sequence ID" value="KAK1925804.1"/>
    <property type="molecule type" value="Genomic_DNA"/>
</dbReference>
<protein>
    <submittedName>
        <fullName evidence="2">Uncharacterized protein</fullName>
    </submittedName>
</protein>
<reference evidence="2" key="1">
    <citation type="submission" date="2023-02" db="EMBL/GenBank/DDBJ databases">
        <title>Identification and recombinant expression of a fungal hydrolase from Papiliotrema laurentii that hydrolyzes apple cutin and clears colloidal polyester polyurethane.</title>
        <authorList>
            <consortium name="DOE Joint Genome Institute"/>
            <person name="Roman V.A."/>
            <person name="Bojanowski C."/>
            <person name="Crable B.R."/>
            <person name="Wagner D.N."/>
            <person name="Hung C.S."/>
            <person name="Nadeau L.J."/>
            <person name="Schratz L."/>
            <person name="Haridas S."/>
            <person name="Pangilinan J."/>
            <person name="Lipzen A."/>
            <person name="Na H."/>
            <person name="Yan M."/>
            <person name="Ng V."/>
            <person name="Grigoriev I.V."/>
            <person name="Spatafora J.W."/>
            <person name="Barlow D."/>
            <person name="Biffinger J."/>
            <person name="Kelley-Loughnane N."/>
            <person name="Varaljay V.A."/>
            <person name="Crookes-Goodson W.J."/>
        </authorList>
    </citation>
    <scope>NUCLEOTIDE SEQUENCE</scope>
    <source>
        <strain evidence="2">5307AH</strain>
    </source>
</reference>
<organism evidence="2 3">
    <name type="scientific">Papiliotrema laurentii</name>
    <name type="common">Cryptococcus laurentii</name>
    <dbReference type="NCBI Taxonomy" id="5418"/>
    <lineage>
        <taxon>Eukaryota</taxon>
        <taxon>Fungi</taxon>
        <taxon>Dikarya</taxon>
        <taxon>Basidiomycota</taxon>
        <taxon>Agaricomycotina</taxon>
        <taxon>Tremellomycetes</taxon>
        <taxon>Tremellales</taxon>
        <taxon>Rhynchogastremaceae</taxon>
        <taxon>Papiliotrema</taxon>
    </lineage>
</organism>
<evidence type="ECO:0000313" key="2">
    <source>
        <dbReference type="EMBL" id="KAK1925804.1"/>
    </source>
</evidence>
<sequence length="217" mass="24085">MPPEPQGKKTKKNLAVKTATSRPPSYFRTTTRSGVSKAPKRDRKSASSVRAVGILRSLTAASVSASEGDTISGQKSVSFSPEVVFRRNSEGEIRSDYDQYREAYQASMHDDSEEEPEDEVINANQEHRRSPWPDLSPSEPYCLPTILPQEQPTMPNPSYAESSPCAGQVYPGTAVRSDRSQSPSLPNPEDDAPPTTWTKPHPWFQPADERQLPKGWE</sequence>
<feature type="region of interest" description="Disordered" evidence="1">
    <location>
        <begin position="86"/>
        <end position="217"/>
    </location>
</feature>
<feature type="compositionally biased region" description="Polar residues" evidence="1">
    <location>
        <begin position="18"/>
        <end position="34"/>
    </location>
</feature>
<keyword evidence="3" id="KW-1185">Reference proteome</keyword>
<comment type="caution">
    <text evidence="2">The sequence shown here is derived from an EMBL/GenBank/DDBJ whole genome shotgun (WGS) entry which is preliminary data.</text>
</comment>
<feature type="region of interest" description="Disordered" evidence="1">
    <location>
        <begin position="1"/>
        <end position="50"/>
    </location>
</feature>
<dbReference type="AlphaFoldDB" id="A0AAD9FTE5"/>
<gene>
    <name evidence="2" type="ORF">DB88DRAFT_485165</name>
</gene>
<accession>A0AAD9FTE5</accession>